<keyword evidence="2" id="KW-1185">Reference proteome</keyword>
<comment type="caution">
    <text evidence="1">The sequence shown here is derived from an EMBL/GenBank/DDBJ whole genome shotgun (WGS) entry which is preliminary data.</text>
</comment>
<protein>
    <submittedName>
        <fullName evidence="1">Uncharacterized protein</fullName>
    </submittedName>
</protein>
<accession>A0A917U398</accession>
<gene>
    <name evidence="1" type="ORF">GCM10011608_44390</name>
</gene>
<dbReference type="AlphaFoldDB" id="A0A917U398"/>
<dbReference type="Proteomes" id="UP000608890">
    <property type="component" value="Unassembled WGS sequence"/>
</dbReference>
<dbReference type="RefSeq" id="WP_189047423.1">
    <property type="nucleotide sequence ID" value="NZ_BMNB01000024.1"/>
</dbReference>
<proteinExistence type="predicted"/>
<reference evidence="1" key="2">
    <citation type="submission" date="2020-09" db="EMBL/GenBank/DDBJ databases">
        <authorList>
            <person name="Sun Q."/>
            <person name="Zhou Y."/>
        </authorList>
    </citation>
    <scope>NUCLEOTIDE SEQUENCE</scope>
    <source>
        <strain evidence="1">CGMCC 4.7312</strain>
    </source>
</reference>
<sequence length="297" mass="33975">MMVVLLEQLPLWGPSADEHPPSKPVLTQPATLRLLITVKAAPNPSARYGETVCVGALSLDPPWTGWMRLYPIHFRELADDSKFRKYDIVRLQAVPARKDVRRESWTPIVDTITTEQHLAANQQSRRNLLDPLVEDSMCRLNEQARDAPSARSIALIRVADVSSMQIKRHPGWSAEDRRKIAGYLNQLDLLTPSKPIPFQAPRFTGSYRYRCADRRCRGHQQTLWDWEFVALQRHLTQLTDAEATDQLRHKFLTQLCASDRDVAFYVGNQAARPQSFSIGGVYAPRRPTARYRLHVSR</sequence>
<reference evidence="1" key="1">
    <citation type="journal article" date="2014" name="Int. J. Syst. Evol. Microbiol.">
        <title>Complete genome sequence of Corynebacterium casei LMG S-19264T (=DSM 44701T), isolated from a smear-ripened cheese.</title>
        <authorList>
            <consortium name="US DOE Joint Genome Institute (JGI-PGF)"/>
            <person name="Walter F."/>
            <person name="Albersmeier A."/>
            <person name="Kalinowski J."/>
            <person name="Ruckert C."/>
        </authorList>
    </citation>
    <scope>NUCLEOTIDE SEQUENCE</scope>
    <source>
        <strain evidence="1">CGMCC 4.7312</strain>
    </source>
</reference>
<name>A0A917U398_9ACTN</name>
<evidence type="ECO:0000313" key="1">
    <source>
        <dbReference type="EMBL" id="GGM54518.1"/>
    </source>
</evidence>
<organism evidence="1 2">
    <name type="scientific">Micromonospora sonchi</name>
    <dbReference type="NCBI Taxonomy" id="1763543"/>
    <lineage>
        <taxon>Bacteria</taxon>
        <taxon>Bacillati</taxon>
        <taxon>Actinomycetota</taxon>
        <taxon>Actinomycetes</taxon>
        <taxon>Micromonosporales</taxon>
        <taxon>Micromonosporaceae</taxon>
        <taxon>Micromonospora</taxon>
    </lineage>
</organism>
<dbReference type="EMBL" id="BMNB01000024">
    <property type="protein sequence ID" value="GGM54518.1"/>
    <property type="molecule type" value="Genomic_DNA"/>
</dbReference>
<evidence type="ECO:0000313" key="2">
    <source>
        <dbReference type="Proteomes" id="UP000608890"/>
    </source>
</evidence>